<dbReference type="SUPFAM" id="SSF56935">
    <property type="entry name" value="Porins"/>
    <property type="match status" value="1"/>
</dbReference>
<keyword evidence="10" id="KW-0732">Signal</keyword>
<dbReference type="InterPro" id="IPR012910">
    <property type="entry name" value="Plug_dom"/>
</dbReference>
<dbReference type="STRING" id="645990.SAMN00120144_0501"/>
<evidence type="ECO:0000256" key="7">
    <source>
        <dbReference type="ARBA" id="ARBA00023237"/>
    </source>
</evidence>
<evidence type="ECO:0000256" key="1">
    <source>
        <dbReference type="ARBA" id="ARBA00004571"/>
    </source>
</evidence>
<reference evidence="13 14" key="1">
    <citation type="submission" date="2017-04" db="EMBL/GenBank/DDBJ databases">
        <authorList>
            <person name="Afonso C.L."/>
            <person name="Miller P.J."/>
            <person name="Scott M.A."/>
            <person name="Spackman E."/>
            <person name="Goraichik I."/>
            <person name="Dimitrov K.M."/>
            <person name="Suarez D.L."/>
            <person name="Swayne D.E."/>
        </authorList>
    </citation>
    <scope>NUCLEOTIDE SEQUENCE [LARGE SCALE GENOMIC DNA]</scope>
    <source>
        <strain evidence="13 14">DSM 11622</strain>
    </source>
</reference>
<organism evidence="13 14">
    <name type="scientific">Hymenobacter roseosalivarius DSM 11622</name>
    <dbReference type="NCBI Taxonomy" id="645990"/>
    <lineage>
        <taxon>Bacteria</taxon>
        <taxon>Pseudomonadati</taxon>
        <taxon>Bacteroidota</taxon>
        <taxon>Cytophagia</taxon>
        <taxon>Cytophagales</taxon>
        <taxon>Hymenobacteraceae</taxon>
        <taxon>Hymenobacter</taxon>
    </lineage>
</organism>
<feature type="signal peptide" evidence="10">
    <location>
        <begin position="1"/>
        <end position="19"/>
    </location>
</feature>
<evidence type="ECO:0000256" key="3">
    <source>
        <dbReference type="ARBA" id="ARBA00022452"/>
    </source>
</evidence>
<protein>
    <submittedName>
        <fullName evidence="13">TonB-dependent receptor plug</fullName>
    </submittedName>
</protein>
<evidence type="ECO:0000259" key="11">
    <source>
        <dbReference type="Pfam" id="PF00593"/>
    </source>
</evidence>
<dbReference type="InterPro" id="IPR036942">
    <property type="entry name" value="Beta-barrel_TonB_sf"/>
</dbReference>
<keyword evidence="14" id="KW-1185">Reference proteome</keyword>
<dbReference type="InterPro" id="IPR039426">
    <property type="entry name" value="TonB-dep_rcpt-like"/>
</dbReference>
<dbReference type="Pfam" id="PF07715">
    <property type="entry name" value="Plug"/>
    <property type="match status" value="1"/>
</dbReference>
<dbReference type="OrthoDB" id="1109239at2"/>
<evidence type="ECO:0000259" key="12">
    <source>
        <dbReference type="Pfam" id="PF07715"/>
    </source>
</evidence>
<dbReference type="GO" id="GO:0015344">
    <property type="term" value="F:siderophore uptake transmembrane transporter activity"/>
    <property type="evidence" value="ECO:0007669"/>
    <property type="project" value="TreeGrafter"/>
</dbReference>
<evidence type="ECO:0000313" key="14">
    <source>
        <dbReference type="Proteomes" id="UP000192266"/>
    </source>
</evidence>
<keyword evidence="7 8" id="KW-0998">Cell outer membrane</keyword>
<feature type="chain" id="PRO_5012574171" evidence="10">
    <location>
        <begin position="20"/>
        <end position="766"/>
    </location>
</feature>
<proteinExistence type="inferred from homology"/>
<keyword evidence="13" id="KW-0675">Receptor</keyword>
<dbReference type="Pfam" id="PF00593">
    <property type="entry name" value="TonB_dep_Rec_b-barrel"/>
    <property type="match status" value="1"/>
</dbReference>
<dbReference type="InterPro" id="IPR000531">
    <property type="entry name" value="Beta-barrel_TonB"/>
</dbReference>
<comment type="similarity">
    <text evidence="8 9">Belongs to the TonB-dependent receptor family.</text>
</comment>
<dbReference type="GO" id="GO:0044718">
    <property type="term" value="P:siderophore transmembrane transport"/>
    <property type="evidence" value="ECO:0007669"/>
    <property type="project" value="TreeGrafter"/>
</dbReference>
<dbReference type="PANTHER" id="PTHR30069:SF57">
    <property type="entry name" value="TONB-DEPENDENT RECEPTOR"/>
    <property type="match status" value="1"/>
</dbReference>
<dbReference type="EMBL" id="FWWW01000070">
    <property type="protein sequence ID" value="SMB95918.1"/>
    <property type="molecule type" value="Genomic_DNA"/>
</dbReference>
<accession>A0A1W1VRE2</accession>
<evidence type="ECO:0000256" key="2">
    <source>
        <dbReference type="ARBA" id="ARBA00022448"/>
    </source>
</evidence>
<dbReference type="PANTHER" id="PTHR30069">
    <property type="entry name" value="TONB-DEPENDENT OUTER MEMBRANE RECEPTOR"/>
    <property type="match status" value="1"/>
</dbReference>
<keyword evidence="2 8" id="KW-0813">Transport</keyword>
<name>A0A1W1VRE2_9BACT</name>
<dbReference type="Pfam" id="PF13620">
    <property type="entry name" value="CarboxypepD_reg"/>
    <property type="match status" value="1"/>
</dbReference>
<dbReference type="InterPro" id="IPR037066">
    <property type="entry name" value="Plug_dom_sf"/>
</dbReference>
<keyword evidence="5 9" id="KW-0798">TonB box</keyword>
<evidence type="ECO:0000256" key="8">
    <source>
        <dbReference type="PROSITE-ProRule" id="PRU01360"/>
    </source>
</evidence>
<evidence type="ECO:0000256" key="4">
    <source>
        <dbReference type="ARBA" id="ARBA00022692"/>
    </source>
</evidence>
<feature type="domain" description="TonB-dependent receptor plug" evidence="12">
    <location>
        <begin position="120"/>
        <end position="223"/>
    </location>
</feature>
<comment type="subcellular location">
    <subcellularLocation>
        <location evidence="1 8">Cell outer membrane</location>
        <topology evidence="1 8">Multi-pass membrane protein</topology>
    </subcellularLocation>
</comment>
<dbReference type="GO" id="GO:0009279">
    <property type="term" value="C:cell outer membrane"/>
    <property type="evidence" value="ECO:0007669"/>
    <property type="project" value="UniProtKB-SubCell"/>
</dbReference>
<dbReference type="AlphaFoldDB" id="A0A1W1VRE2"/>
<dbReference type="Proteomes" id="UP000192266">
    <property type="component" value="Unassembled WGS sequence"/>
</dbReference>
<dbReference type="Gene3D" id="2.60.40.1120">
    <property type="entry name" value="Carboxypeptidase-like, regulatory domain"/>
    <property type="match status" value="1"/>
</dbReference>
<keyword evidence="6 8" id="KW-0472">Membrane</keyword>
<evidence type="ECO:0000256" key="5">
    <source>
        <dbReference type="ARBA" id="ARBA00023077"/>
    </source>
</evidence>
<gene>
    <name evidence="13" type="ORF">SAMN00120144_0501</name>
</gene>
<sequence length="766" mass="83431">MKHIFFLIFCLILAGVATAQTATVRGTVRDRDGKGVPFASVAVPGTPLGTSASEAGTFTLPGLPAGPVKIVASAVGYQPAQRELTAVAGQTQTITLTLTGGQELGEVVVSGTLHPVSRLESAVPVEVYNPTYFKKNPTPSVFEALQTVNGVRPQLNCNVCNTGDIHINGLEGPYTMILLDGMPIVSGLSTVYGLTGIPNSLVERIEIVKGPASTLYGSEAVGGLINIITKNPEKAADLSADAFVSGWGELNADLGVKTKMGKVTSLLGVNGFLYDRPLDKNGDGFTDITLVKRLSVFDKLTLARPESRVASLAARYMYEDRWGGQLRWTPEFRGGDSLYAESIYTSRAEVIGAYQLPIRGQNVLLNTSLNTHNQNSVYGTTLYKAQQNIAFGQLTSTHQLGRNQLLLGAALRYTYYDDNTPATASADTLNPRNQASEIWLPGVFAQNELRFNDRHTLLMGLRYDYNSLHGNIFTPRLNYKFSPDAQQTFRLSAGNGYRVVNVFTEDHAALTGARQTVFAGELKPERSYNANLNYQRLIPVGRGLLGFDASAFYTYFTNKITPDYETNANQLIYDNLRGHAVSRGLTLNTDFTFGFPLKAILGVTVLDVYQVEQNAAGEDERSRQLLAERFSGTFAISYTFAQAGLTVDYTGNVYGPMKLPLLGPLDPRPATSPTFSVQNIQLTKRLGTKLEVYGGVKNLLNFRPDRRSIARAFDPFDKQVQFGADGQVVPTANNPNALTFDPSYVYASNQGIRGFLGLRYTLLKGK</sequence>
<evidence type="ECO:0000256" key="6">
    <source>
        <dbReference type="ARBA" id="ARBA00023136"/>
    </source>
</evidence>
<dbReference type="PROSITE" id="PS52016">
    <property type="entry name" value="TONB_DEPENDENT_REC_3"/>
    <property type="match status" value="1"/>
</dbReference>
<dbReference type="Gene3D" id="2.170.130.10">
    <property type="entry name" value="TonB-dependent receptor, plug domain"/>
    <property type="match status" value="1"/>
</dbReference>
<feature type="domain" description="TonB-dependent receptor-like beta-barrel" evidence="11">
    <location>
        <begin position="310"/>
        <end position="699"/>
    </location>
</feature>
<evidence type="ECO:0000313" key="13">
    <source>
        <dbReference type="EMBL" id="SMB95918.1"/>
    </source>
</evidence>
<evidence type="ECO:0000256" key="9">
    <source>
        <dbReference type="RuleBase" id="RU003357"/>
    </source>
</evidence>
<evidence type="ECO:0000256" key="10">
    <source>
        <dbReference type="SAM" id="SignalP"/>
    </source>
</evidence>
<keyword evidence="3 8" id="KW-1134">Transmembrane beta strand</keyword>
<dbReference type="InterPro" id="IPR008969">
    <property type="entry name" value="CarboxyPept-like_regulatory"/>
</dbReference>
<dbReference type="Gene3D" id="2.40.170.20">
    <property type="entry name" value="TonB-dependent receptor, beta-barrel domain"/>
    <property type="match status" value="1"/>
</dbReference>
<keyword evidence="4 8" id="KW-0812">Transmembrane</keyword>
<dbReference type="SUPFAM" id="SSF49464">
    <property type="entry name" value="Carboxypeptidase regulatory domain-like"/>
    <property type="match status" value="1"/>
</dbReference>
<dbReference type="RefSeq" id="WP_084445763.1">
    <property type="nucleotide sequence ID" value="NZ_FWWW01000070.1"/>
</dbReference>